<evidence type="ECO:0000313" key="6">
    <source>
        <dbReference type="EMBL" id="KAJ8423452.1"/>
    </source>
</evidence>
<keyword evidence="2" id="KW-0520">NAD</keyword>
<evidence type="ECO:0000256" key="2">
    <source>
        <dbReference type="ARBA" id="ARBA00023027"/>
    </source>
</evidence>
<protein>
    <recommendedName>
        <fullName evidence="5">NAD(P)-binding domain-containing protein</fullName>
    </recommendedName>
</protein>
<keyword evidence="7" id="KW-1185">Reference proteome</keyword>
<reference evidence="6" key="1">
    <citation type="submission" date="2022-04" db="EMBL/GenBank/DDBJ databases">
        <title>Carnegiea gigantea Genome sequencing and assembly v2.</title>
        <authorList>
            <person name="Copetti D."/>
            <person name="Sanderson M.J."/>
            <person name="Burquez A."/>
            <person name="Wojciechowski M.F."/>
        </authorList>
    </citation>
    <scope>NUCLEOTIDE SEQUENCE</scope>
    <source>
        <strain evidence="6">SGP5-SGP5p</strain>
        <tissue evidence="6">Aerial part</tissue>
    </source>
</reference>
<organism evidence="6 7">
    <name type="scientific">Carnegiea gigantea</name>
    <dbReference type="NCBI Taxonomy" id="171969"/>
    <lineage>
        <taxon>Eukaryota</taxon>
        <taxon>Viridiplantae</taxon>
        <taxon>Streptophyta</taxon>
        <taxon>Embryophyta</taxon>
        <taxon>Tracheophyta</taxon>
        <taxon>Spermatophyta</taxon>
        <taxon>Magnoliopsida</taxon>
        <taxon>eudicotyledons</taxon>
        <taxon>Gunneridae</taxon>
        <taxon>Pentapetalae</taxon>
        <taxon>Caryophyllales</taxon>
        <taxon>Cactineae</taxon>
        <taxon>Cactaceae</taxon>
        <taxon>Cactoideae</taxon>
        <taxon>Echinocereeae</taxon>
        <taxon>Carnegiea</taxon>
    </lineage>
</organism>
<dbReference type="Proteomes" id="UP001153076">
    <property type="component" value="Unassembled WGS sequence"/>
</dbReference>
<dbReference type="AlphaFoldDB" id="A0A9Q1JG85"/>
<feature type="region of interest" description="Disordered" evidence="4">
    <location>
        <begin position="341"/>
        <end position="367"/>
    </location>
</feature>
<dbReference type="FunFam" id="3.40.50.720:FF:000304">
    <property type="entry name" value="UDP-glucose 4,6-dehydratase"/>
    <property type="match status" value="1"/>
</dbReference>
<dbReference type="SUPFAM" id="SSF51735">
    <property type="entry name" value="NAD(P)-binding Rossmann-fold domains"/>
    <property type="match status" value="1"/>
</dbReference>
<dbReference type="EMBL" id="JAKOGI010001958">
    <property type="protein sequence ID" value="KAJ8423452.1"/>
    <property type="molecule type" value="Genomic_DNA"/>
</dbReference>
<evidence type="ECO:0000256" key="3">
    <source>
        <dbReference type="ARBA" id="ARBA00023239"/>
    </source>
</evidence>
<dbReference type="InterPro" id="IPR005888">
    <property type="entry name" value="dTDP_Gluc_deHydtase"/>
</dbReference>
<dbReference type="InterPro" id="IPR016040">
    <property type="entry name" value="NAD(P)-bd_dom"/>
</dbReference>
<dbReference type="Gene3D" id="3.40.50.720">
    <property type="entry name" value="NAD(P)-binding Rossmann-like Domain"/>
    <property type="match status" value="1"/>
</dbReference>
<dbReference type="PANTHER" id="PTHR43000">
    <property type="entry name" value="DTDP-D-GLUCOSE 4,6-DEHYDRATASE-RELATED"/>
    <property type="match status" value="1"/>
</dbReference>
<gene>
    <name evidence="6" type="ORF">Cgig2_009354</name>
</gene>
<evidence type="ECO:0000256" key="4">
    <source>
        <dbReference type="SAM" id="MobiDB-lite"/>
    </source>
</evidence>
<keyword evidence="3" id="KW-0456">Lyase</keyword>
<name>A0A9Q1JG85_9CARY</name>
<dbReference type="GO" id="GO:0008460">
    <property type="term" value="F:dTDP-glucose 4,6-dehydratase activity"/>
    <property type="evidence" value="ECO:0007669"/>
    <property type="project" value="InterPro"/>
</dbReference>
<proteinExistence type="predicted"/>
<dbReference type="GO" id="GO:0009225">
    <property type="term" value="P:nucleotide-sugar metabolic process"/>
    <property type="evidence" value="ECO:0007669"/>
    <property type="project" value="InterPro"/>
</dbReference>
<evidence type="ECO:0000256" key="1">
    <source>
        <dbReference type="ARBA" id="ARBA00001911"/>
    </source>
</evidence>
<dbReference type="Pfam" id="PF16363">
    <property type="entry name" value="GDP_Man_Dehyd"/>
    <property type="match status" value="1"/>
</dbReference>
<comment type="cofactor">
    <cofactor evidence="1">
        <name>NAD(+)</name>
        <dbReference type="ChEBI" id="CHEBI:57540"/>
    </cofactor>
</comment>
<feature type="domain" description="NAD(P)-binding" evidence="5">
    <location>
        <begin position="13"/>
        <end position="309"/>
    </location>
</feature>
<dbReference type="InterPro" id="IPR036291">
    <property type="entry name" value="NAD(P)-bd_dom_sf"/>
</dbReference>
<dbReference type="OrthoDB" id="16464at2759"/>
<evidence type="ECO:0000259" key="5">
    <source>
        <dbReference type="Pfam" id="PF16363"/>
    </source>
</evidence>
<evidence type="ECO:0000313" key="7">
    <source>
        <dbReference type="Proteomes" id="UP001153076"/>
    </source>
</evidence>
<dbReference type="Gene3D" id="3.90.25.10">
    <property type="entry name" value="UDP-galactose 4-epimerase, domain 1"/>
    <property type="match status" value="1"/>
</dbReference>
<dbReference type="CDD" id="cd05246">
    <property type="entry name" value="dTDP_GD_SDR_e"/>
    <property type="match status" value="1"/>
</dbReference>
<comment type="caution">
    <text evidence="6">The sequence shown here is derived from an EMBL/GenBank/DDBJ whole genome shotgun (WGS) entry which is preliminary data.</text>
</comment>
<sequence>MGRQRQYTPCNILLTGGAAFIGSHICNFLVKTYPHYHIIVLDKLNYCFNLKNLLFSLSSLNFTFIHGDVCDLPFLRPLSASHSIDTALHFAAQTQVDNSFHHSLHSILNNVYGSGSLLLAATATGVRGFVHVSTDEVYGESFDDERMREDSSLLRPTNPYAATKAGSEMLAMAAAKSLNLKIIATRGNNVYGLFEFPEKLIPKLTLLGMRGDKLPVYGEGSNLRSFLYAEDVAEAFDVILHWGEDGEVEKRVIEVARDICEILGINHEKMIDHVDDRPHNDRRYLIDDRKLRELGWREKTEWEEGLRKTVEWYKENGGSWWSEEVISRSLVPQPWKVPLDNGCGDDGGLSKLKKVDDSESNEPISKE</sequence>
<accession>A0A9Q1JG85</accession>